<keyword evidence="2" id="KW-1185">Reference proteome</keyword>
<comment type="caution">
    <text evidence="1">The sequence shown here is derived from an EMBL/GenBank/DDBJ whole genome shotgun (WGS) entry which is preliminary data.</text>
</comment>
<name>A0ABU9T5B5_9HYPH</name>
<organism evidence="1 2">
    <name type="scientific">Ahrensia kielensis</name>
    <dbReference type="NCBI Taxonomy" id="76980"/>
    <lineage>
        <taxon>Bacteria</taxon>
        <taxon>Pseudomonadati</taxon>
        <taxon>Pseudomonadota</taxon>
        <taxon>Alphaproteobacteria</taxon>
        <taxon>Hyphomicrobiales</taxon>
        <taxon>Ahrensiaceae</taxon>
        <taxon>Ahrensia</taxon>
    </lineage>
</organism>
<protein>
    <submittedName>
        <fullName evidence="1">Uncharacterized protein</fullName>
    </submittedName>
</protein>
<proteinExistence type="predicted"/>
<reference evidence="1 2" key="1">
    <citation type="submission" date="2024-03" db="EMBL/GenBank/DDBJ databases">
        <title>Community enrichment and isolation of bacterial strains for fucoidan degradation.</title>
        <authorList>
            <person name="Sichert A."/>
        </authorList>
    </citation>
    <scope>NUCLEOTIDE SEQUENCE [LARGE SCALE GENOMIC DNA]</scope>
    <source>
        <strain evidence="1 2">AS62</strain>
    </source>
</reference>
<evidence type="ECO:0000313" key="2">
    <source>
        <dbReference type="Proteomes" id="UP001477870"/>
    </source>
</evidence>
<dbReference type="Proteomes" id="UP001477870">
    <property type="component" value="Unassembled WGS sequence"/>
</dbReference>
<sequence>MNDRSHRFLWSAARFTLRIGRQTFGKKQNMRKPFRDVKISIIGVGIVTFAKLSQNCDTFMHKTIRGE</sequence>
<gene>
    <name evidence="1" type="ORF">WNY59_06960</name>
</gene>
<dbReference type="RefSeq" id="WP_342847851.1">
    <property type="nucleotide sequence ID" value="NZ_JBBMQO010000003.1"/>
</dbReference>
<dbReference type="EMBL" id="JBBMQO010000003">
    <property type="protein sequence ID" value="MEM5501328.1"/>
    <property type="molecule type" value="Genomic_DNA"/>
</dbReference>
<evidence type="ECO:0000313" key="1">
    <source>
        <dbReference type="EMBL" id="MEM5501328.1"/>
    </source>
</evidence>
<accession>A0ABU9T5B5</accession>